<evidence type="ECO:0000313" key="1">
    <source>
        <dbReference type="EMBL" id="CAG8672977.1"/>
    </source>
</evidence>
<evidence type="ECO:0000313" key="2">
    <source>
        <dbReference type="Proteomes" id="UP000789831"/>
    </source>
</evidence>
<dbReference type="Proteomes" id="UP000789831">
    <property type="component" value="Unassembled WGS sequence"/>
</dbReference>
<gene>
    <name evidence="1" type="ORF">AGERDE_LOCUS12343</name>
</gene>
<dbReference type="AlphaFoldDB" id="A0A9N9HAY5"/>
<feature type="non-terminal residue" evidence="1">
    <location>
        <position position="52"/>
    </location>
</feature>
<organism evidence="1 2">
    <name type="scientific">Ambispora gerdemannii</name>
    <dbReference type="NCBI Taxonomy" id="144530"/>
    <lineage>
        <taxon>Eukaryota</taxon>
        <taxon>Fungi</taxon>
        <taxon>Fungi incertae sedis</taxon>
        <taxon>Mucoromycota</taxon>
        <taxon>Glomeromycotina</taxon>
        <taxon>Glomeromycetes</taxon>
        <taxon>Archaeosporales</taxon>
        <taxon>Ambisporaceae</taxon>
        <taxon>Ambispora</taxon>
    </lineage>
</organism>
<reference evidence="1" key="1">
    <citation type="submission" date="2021-06" db="EMBL/GenBank/DDBJ databases">
        <authorList>
            <person name="Kallberg Y."/>
            <person name="Tangrot J."/>
            <person name="Rosling A."/>
        </authorList>
    </citation>
    <scope>NUCLEOTIDE SEQUENCE</scope>
    <source>
        <strain evidence="1">MT106</strain>
    </source>
</reference>
<comment type="caution">
    <text evidence="1">The sequence shown here is derived from an EMBL/GenBank/DDBJ whole genome shotgun (WGS) entry which is preliminary data.</text>
</comment>
<keyword evidence="2" id="KW-1185">Reference proteome</keyword>
<protein>
    <submittedName>
        <fullName evidence="1">5019_t:CDS:1</fullName>
    </submittedName>
</protein>
<sequence length="52" mass="5746">MAPRGNDSDLMLLTLMLRIYYNGNVDRVEDDILPSGRLACLTSPDASVMLAF</sequence>
<accession>A0A9N9HAY5</accession>
<dbReference type="EMBL" id="CAJVPL010008100">
    <property type="protein sequence ID" value="CAG8672977.1"/>
    <property type="molecule type" value="Genomic_DNA"/>
</dbReference>
<name>A0A9N9HAY5_9GLOM</name>
<proteinExistence type="predicted"/>